<sequence length="121" mass="13135" precursor="true">MIRRILMALALSVSVSLSLSVSFSSLADTYRMTSEVSLQGEVLGAPTLVIDKAEAERVMLADKYQFSVKVTPHDAAQVLVDFSLSGEGYETESQAIVDLDKAALLTFGDQTFIFLINRVGD</sequence>
<evidence type="ECO:0000313" key="2">
    <source>
        <dbReference type="EMBL" id="ABO21939.1"/>
    </source>
</evidence>
<dbReference type="KEGG" id="slo:Shew_0066"/>
<dbReference type="Proteomes" id="UP000001558">
    <property type="component" value="Chromosome"/>
</dbReference>
<dbReference type="AlphaFoldDB" id="A3Q8Z1"/>
<organism evidence="2 3">
    <name type="scientific">Shewanella loihica (strain ATCC BAA-1088 / PV-4)</name>
    <dbReference type="NCBI Taxonomy" id="323850"/>
    <lineage>
        <taxon>Bacteria</taxon>
        <taxon>Pseudomonadati</taxon>
        <taxon>Pseudomonadota</taxon>
        <taxon>Gammaproteobacteria</taxon>
        <taxon>Alteromonadales</taxon>
        <taxon>Shewanellaceae</taxon>
        <taxon>Shewanella</taxon>
    </lineage>
</organism>
<dbReference type="RefSeq" id="WP_011863876.1">
    <property type="nucleotide sequence ID" value="NC_009092.1"/>
</dbReference>
<dbReference type="eggNOG" id="ENOG5031I86">
    <property type="taxonomic scope" value="Bacteria"/>
</dbReference>
<feature type="chain" id="PRO_5002657459" evidence="1">
    <location>
        <begin position="28"/>
        <end position="121"/>
    </location>
</feature>
<name>A3Q8Z1_SHELP</name>
<evidence type="ECO:0000256" key="1">
    <source>
        <dbReference type="SAM" id="SignalP"/>
    </source>
</evidence>
<proteinExistence type="predicted"/>
<keyword evidence="3" id="KW-1185">Reference proteome</keyword>
<accession>A3Q8Z1</accession>
<dbReference type="OrthoDB" id="9949705at2"/>
<keyword evidence="1" id="KW-0732">Signal</keyword>
<protein>
    <submittedName>
        <fullName evidence="2">Uncharacterized protein</fullName>
    </submittedName>
</protein>
<dbReference type="HOGENOM" id="CLU_2036456_0_0_6"/>
<dbReference type="EMBL" id="CP000606">
    <property type="protein sequence ID" value="ABO21939.1"/>
    <property type="molecule type" value="Genomic_DNA"/>
</dbReference>
<reference evidence="2 3" key="1">
    <citation type="submission" date="2007-03" db="EMBL/GenBank/DDBJ databases">
        <title>Complete sequence of Shewanella loihica PV-4.</title>
        <authorList>
            <consortium name="US DOE Joint Genome Institute"/>
            <person name="Copeland A."/>
            <person name="Lucas S."/>
            <person name="Lapidus A."/>
            <person name="Barry K."/>
            <person name="Detter J.C."/>
            <person name="Glavina del Rio T."/>
            <person name="Hammon N."/>
            <person name="Israni S."/>
            <person name="Dalin E."/>
            <person name="Tice H."/>
            <person name="Pitluck S."/>
            <person name="Chain P."/>
            <person name="Malfatti S."/>
            <person name="Shin M."/>
            <person name="Vergez L."/>
            <person name="Schmutz J."/>
            <person name="Larimer F."/>
            <person name="Land M."/>
            <person name="Hauser L."/>
            <person name="Kyrpides N."/>
            <person name="Mikhailova N."/>
            <person name="Romine M.F."/>
            <person name="Serres G."/>
            <person name="Fredrickson J."/>
            <person name="Tiedje J."/>
            <person name="Richardson P."/>
        </authorList>
    </citation>
    <scope>NUCLEOTIDE SEQUENCE [LARGE SCALE GENOMIC DNA]</scope>
    <source>
        <strain evidence="3">ATCC BAA-1088 / PV-4</strain>
    </source>
</reference>
<evidence type="ECO:0000313" key="3">
    <source>
        <dbReference type="Proteomes" id="UP000001558"/>
    </source>
</evidence>
<gene>
    <name evidence="2" type="ordered locus">Shew_0066</name>
</gene>
<feature type="signal peptide" evidence="1">
    <location>
        <begin position="1"/>
        <end position="27"/>
    </location>
</feature>